<evidence type="ECO:0000256" key="3">
    <source>
        <dbReference type="ARBA" id="ARBA00022801"/>
    </source>
</evidence>
<proteinExistence type="inferred from homology"/>
<dbReference type="GO" id="GO:0052689">
    <property type="term" value="F:carboxylic ester hydrolase activity"/>
    <property type="evidence" value="ECO:0007669"/>
    <property type="project" value="UniProtKB-KW"/>
</dbReference>
<evidence type="ECO:0000313" key="7">
    <source>
        <dbReference type="Proteomes" id="UP000029914"/>
    </source>
</evidence>
<feature type="region of interest" description="Disordered" evidence="5">
    <location>
        <begin position="31"/>
        <end position="54"/>
    </location>
</feature>
<dbReference type="Proteomes" id="UP000029914">
    <property type="component" value="Chromosome"/>
</dbReference>
<evidence type="ECO:0000256" key="5">
    <source>
        <dbReference type="SAM" id="MobiDB-lite"/>
    </source>
</evidence>
<protein>
    <submittedName>
        <fullName evidence="6">Carbohydrate esterase</fullName>
    </submittedName>
</protein>
<comment type="similarity">
    <text evidence="1">Belongs to the cutinase family.</text>
</comment>
<dbReference type="AlphaFoldDB" id="A0A097IIR8"/>
<dbReference type="SMART" id="SM01110">
    <property type="entry name" value="Cutinase"/>
    <property type="match status" value="1"/>
</dbReference>
<reference evidence="6 7" key="1">
    <citation type="submission" date="2013-09" db="EMBL/GenBank/DDBJ databases">
        <title>Complete genome sequence of Corynebacterium doosanense CAU 212(T) (=DSM 45436(T)), isolated from activated sludge.</title>
        <authorList>
            <person name="Schaffert L."/>
            <person name="Albersmeier A."/>
            <person name="Kalinowski J."/>
            <person name="Ruckert C."/>
        </authorList>
    </citation>
    <scope>NUCLEOTIDE SEQUENCE [LARGE SCALE GENOMIC DNA]</scope>
    <source>
        <strain evidence="6 7">CAU 212</strain>
    </source>
</reference>
<dbReference type="PANTHER" id="PTHR33630">
    <property type="entry name" value="CUTINASE RV1984C-RELATED-RELATED"/>
    <property type="match status" value="1"/>
</dbReference>
<keyword evidence="7" id="KW-1185">Reference proteome</keyword>
<evidence type="ECO:0000256" key="4">
    <source>
        <dbReference type="ARBA" id="ARBA00023157"/>
    </source>
</evidence>
<dbReference type="STRING" id="558173.CDOO_12600"/>
<dbReference type="PANTHER" id="PTHR33630:SF9">
    <property type="entry name" value="CUTINASE 4"/>
    <property type="match status" value="1"/>
</dbReference>
<dbReference type="SUPFAM" id="SSF53474">
    <property type="entry name" value="alpha/beta-Hydrolases"/>
    <property type="match status" value="1"/>
</dbReference>
<dbReference type="eggNOG" id="COG4223">
    <property type="taxonomic scope" value="Bacteria"/>
</dbReference>
<evidence type="ECO:0000256" key="2">
    <source>
        <dbReference type="ARBA" id="ARBA00022487"/>
    </source>
</evidence>
<dbReference type="InterPro" id="IPR000675">
    <property type="entry name" value="Cutinase/axe"/>
</dbReference>
<dbReference type="RefSeq" id="WP_018022047.1">
    <property type="nucleotide sequence ID" value="NZ_AQUX01000005.1"/>
</dbReference>
<name>A0A097IIR8_9CORY</name>
<dbReference type="OrthoDB" id="4423762at2"/>
<gene>
    <name evidence="6" type="ORF">CDOO_12600</name>
</gene>
<dbReference type="EMBL" id="CP006764">
    <property type="protein sequence ID" value="AIT62003.1"/>
    <property type="molecule type" value="Genomic_DNA"/>
</dbReference>
<evidence type="ECO:0000313" key="6">
    <source>
        <dbReference type="EMBL" id="AIT62003.1"/>
    </source>
</evidence>
<dbReference type="Gene3D" id="3.40.50.1820">
    <property type="entry name" value="alpha/beta hydrolase"/>
    <property type="match status" value="1"/>
</dbReference>
<keyword evidence="4" id="KW-1015">Disulfide bond</keyword>
<organism evidence="6 7">
    <name type="scientific">Corynebacterium doosanense CAU 212 = DSM 45436</name>
    <dbReference type="NCBI Taxonomy" id="558173"/>
    <lineage>
        <taxon>Bacteria</taxon>
        <taxon>Bacillati</taxon>
        <taxon>Actinomycetota</taxon>
        <taxon>Actinomycetes</taxon>
        <taxon>Mycobacteriales</taxon>
        <taxon>Corynebacteriaceae</taxon>
        <taxon>Corynebacterium</taxon>
    </lineage>
</organism>
<accession>A0A097IIR8</accession>
<dbReference type="KEGG" id="cdo:CDOO_12600"/>
<sequence>MRKALTVVAVVLVLLLIGGSAIQWLRTAENSPLGAAPGQDTERTPGDEPLPQEPDWCPAVEVISAPGTWESSATDDPFNPQANPLSFMLSITQPLQAAYDINDVRVWTLPYTAQFQSVQSRGEMTYDDSRNEGTAKVNGELAHIANTCHSTEFILAGFSQGAVILGDVANEIGTGHGAVPADRVRGVALIADGRRENGVGQNPGVELGGIGAEIALQPIDALVQFITPGASMRGPREGGFGALDGVVQEICAPSDAICDAPQDIGNGLGRAQELLAANGVHAQYASNGQVIPGTTANQWVVDWAHGLINQG</sequence>
<evidence type="ECO:0000256" key="1">
    <source>
        <dbReference type="ARBA" id="ARBA00007534"/>
    </source>
</evidence>
<dbReference type="HOGENOM" id="CLU_882318_0_0_11"/>
<keyword evidence="2" id="KW-0719">Serine esterase</keyword>
<keyword evidence="3" id="KW-0378">Hydrolase</keyword>
<dbReference type="Pfam" id="PF01083">
    <property type="entry name" value="Cutinase"/>
    <property type="match status" value="1"/>
</dbReference>
<dbReference type="InterPro" id="IPR029058">
    <property type="entry name" value="AB_hydrolase_fold"/>
</dbReference>